<keyword evidence="3" id="KW-0238">DNA-binding</keyword>
<dbReference type="AlphaFoldDB" id="A0A9W9PE54"/>
<dbReference type="PROSITE" id="PS00463">
    <property type="entry name" value="ZN2_CY6_FUNGAL_1"/>
    <property type="match status" value="1"/>
</dbReference>
<keyword evidence="5" id="KW-0539">Nucleus</keyword>
<dbReference type="CDD" id="cd00067">
    <property type="entry name" value="GAL4"/>
    <property type="match status" value="1"/>
</dbReference>
<evidence type="ECO:0000313" key="10">
    <source>
        <dbReference type="EMBL" id="KAJ5242900.1"/>
    </source>
</evidence>
<evidence type="ECO:0000256" key="5">
    <source>
        <dbReference type="ARBA" id="ARBA00023242"/>
    </source>
</evidence>
<reference evidence="10" key="2">
    <citation type="journal article" date="2023" name="IMA Fungus">
        <title>Comparative genomic study of the Penicillium genus elucidates a diverse pangenome and 15 lateral gene transfer events.</title>
        <authorList>
            <person name="Petersen C."/>
            <person name="Sorensen T."/>
            <person name="Nielsen M.R."/>
            <person name="Sondergaard T.E."/>
            <person name="Sorensen J.L."/>
            <person name="Fitzpatrick D.A."/>
            <person name="Frisvad J.C."/>
            <person name="Nielsen K.L."/>
        </authorList>
    </citation>
    <scope>NUCLEOTIDE SEQUENCE</scope>
    <source>
        <strain evidence="10">IBT 23319</strain>
    </source>
</reference>
<dbReference type="RefSeq" id="XP_056505904.1">
    <property type="nucleotide sequence ID" value="XM_056640147.1"/>
</dbReference>
<feature type="domain" description="Zn(2)-C6 fungal-type" evidence="9">
    <location>
        <begin position="36"/>
        <end position="67"/>
    </location>
</feature>
<evidence type="ECO:0000256" key="2">
    <source>
        <dbReference type="ARBA" id="ARBA00023015"/>
    </source>
</evidence>
<evidence type="ECO:0000313" key="11">
    <source>
        <dbReference type="Proteomes" id="UP001147733"/>
    </source>
</evidence>
<sequence length="280" mass="31518">MNHEEILRFPGMPLRPDHGPTELPNGKRQWRRNRVACDACHARRVRCDMIFSDPCTRCRKKGIDCSIQRRLRKRGRRGKLQQVNAKRAHDTATEQNIPDLQEEPEQSASLKSAIDEAWSISSLGDTTVASDQFEQLNSPATSAVPVGEWVDLDMRGSCTRMKNSSDILEELGMGLTEDWDSTACLFDDIIDLNAEDDMEFPPLLEMWSADEMASDTTDQICSSISSIQEGASPSVLLSPTSPNIDSISDVECDDTLFRNLLNTYLLSEHLLMSWFPMMMS</sequence>
<evidence type="ECO:0000259" key="9">
    <source>
        <dbReference type="PROSITE" id="PS50048"/>
    </source>
</evidence>
<evidence type="ECO:0000256" key="1">
    <source>
        <dbReference type="ARBA" id="ARBA00022833"/>
    </source>
</evidence>
<keyword evidence="4" id="KW-0804">Transcription</keyword>
<comment type="caution">
    <text evidence="10">The sequence shown here is derived from an EMBL/GenBank/DDBJ whole genome shotgun (WGS) entry which is preliminary data.</text>
</comment>
<keyword evidence="1" id="KW-0862">Zinc</keyword>
<evidence type="ECO:0000256" key="3">
    <source>
        <dbReference type="ARBA" id="ARBA00023125"/>
    </source>
</evidence>
<dbReference type="PROSITE" id="PS50048">
    <property type="entry name" value="ZN2_CY6_FUNGAL_2"/>
    <property type="match status" value="1"/>
</dbReference>
<proteinExistence type="predicted"/>
<keyword evidence="11" id="KW-1185">Reference proteome</keyword>
<dbReference type="Gene3D" id="4.10.240.10">
    <property type="entry name" value="Zn(2)-C6 fungal-type DNA-binding domain"/>
    <property type="match status" value="1"/>
</dbReference>
<evidence type="ECO:0000256" key="7">
    <source>
        <dbReference type="ARBA" id="ARBA00041954"/>
    </source>
</evidence>
<dbReference type="SMART" id="SM00066">
    <property type="entry name" value="GAL4"/>
    <property type="match status" value="1"/>
</dbReference>
<organism evidence="10 11">
    <name type="scientific">Penicillium citrinum</name>
    <dbReference type="NCBI Taxonomy" id="5077"/>
    <lineage>
        <taxon>Eukaryota</taxon>
        <taxon>Fungi</taxon>
        <taxon>Dikarya</taxon>
        <taxon>Ascomycota</taxon>
        <taxon>Pezizomycotina</taxon>
        <taxon>Eurotiomycetes</taxon>
        <taxon>Eurotiomycetidae</taxon>
        <taxon>Eurotiales</taxon>
        <taxon>Aspergillaceae</taxon>
        <taxon>Penicillium</taxon>
    </lineage>
</organism>
<dbReference type="EMBL" id="JAPQKT010000001">
    <property type="protein sequence ID" value="KAJ5242900.1"/>
    <property type="molecule type" value="Genomic_DNA"/>
</dbReference>
<dbReference type="InterPro" id="IPR001138">
    <property type="entry name" value="Zn2Cys6_DnaBD"/>
</dbReference>
<dbReference type="GO" id="GO:0003677">
    <property type="term" value="F:DNA binding"/>
    <property type="evidence" value="ECO:0007669"/>
    <property type="project" value="UniProtKB-KW"/>
</dbReference>
<dbReference type="Proteomes" id="UP001147733">
    <property type="component" value="Unassembled WGS sequence"/>
</dbReference>
<dbReference type="GO" id="GO:0000981">
    <property type="term" value="F:DNA-binding transcription factor activity, RNA polymerase II-specific"/>
    <property type="evidence" value="ECO:0007669"/>
    <property type="project" value="InterPro"/>
</dbReference>
<dbReference type="PANTHER" id="PTHR47663">
    <property type="entry name" value="XYLANOLYTIC TRANSCRIPTIONAL ACTIVATOR XLNR-RELATED"/>
    <property type="match status" value="1"/>
</dbReference>
<gene>
    <name evidence="10" type="ORF">N7469_001227</name>
</gene>
<protein>
    <recommendedName>
        <fullName evidence="6">Xylanolytic transcriptional activator xlnR</fullName>
    </recommendedName>
    <alternativeName>
        <fullName evidence="7">Xylanase regulator</fullName>
    </alternativeName>
</protein>
<evidence type="ECO:0000256" key="4">
    <source>
        <dbReference type="ARBA" id="ARBA00023163"/>
    </source>
</evidence>
<reference evidence="10" key="1">
    <citation type="submission" date="2022-11" db="EMBL/GenBank/DDBJ databases">
        <authorList>
            <person name="Petersen C."/>
        </authorList>
    </citation>
    <scope>NUCLEOTIDE SEQUENCE</scope>
    <source>
        <strain evidence="10">IBT 23319</strain>
    </source>
</reference>
<feature type="region of interest" description="Disordered" evidence="8">
    <location>
        <begin position="76"/>
        <end position="107"/>
    </location>
</feature>
<dbReference type="InterPro" id="IPR036864">
    <property type="entry name" value="Zn2-C6_fun-type_DNA-bd_sf"/>
</dbReference>
<dbReference type="SUPFAM" id="SSF57701">
    <property type="entry name" value="Zn2/Cys6 DNA-binding domain"/>
    <property type="match status" value="1"/>
</dbReference>
<dbReference type="InterPro" id="IPR051439">
    <property type="entry name" value="XlnR/Xlr1"/>
</dbReference>
<dbReference type="OrthoDB" id="4365136at2759"/>
<dbReference type="GO" id="GO:0008270">
    <property type="term" value="F:zinc ion binding"/>
    <property type="evidence" value="ECO:0007669"/>
    <property type="project" value="InterPro"/>
</dbReference>
<dbReference type="PANTHER" id="PTHR47663:SF1">
    <property type="entry name" value="XYLANOLYTIC TRANSCRIPTIONAL ACTIVATOR XLNR-RELATED"/>
    <property type="match status" value="1"/>
</dbReference>
<keyword evidence="2" id="KW-0805">Transcription regulation</keyword>
<name>A0A9W9PE54_PENCI</name>
<dbReference type="Pfam" id="PF00172">
    <property type="entry name" value="Zn_clus"/>
    <property type="match status" value="1"/>
</dbReference>
<accession>A0A9W9PE54</accession>
<evidence type="ECO:0000256" key="8">
    <source>
        <dbReference type="SAM" id="MobiDB-lite"/>
    </source>
</evidence>
<feature type="region of interest" description="Disordered" evidence="8">
    <location>
        <begin position="1"/>
        <end position="26"/>
    </location>
</feature>
<dbReference type="GeneID" id="81379314"/>
<evidence type="ECO:0000256" key="6">
    <source>
        <dbReference type="ARBA" id="ARBA00040261"/>
    </source>
</evidence>